<dbReference type="InterPro" id="IPR003775">
    <property type="entry name" value="Flagellar_assembly_factor_FliW"/>
</dbReference>
<reference evidence="6" key="2">
    <citation type="submission" date="2021-04" db="EMBL/GenBank/DDBJ databases">
        <authorList>
            <person name="Gilroy R."/>
        </authorList>
    </citation>
    <scope>NUCLEOTIDE SEQUENCE</scope>
    <source>
        <strain evidence="6">ChiBcec8-14828</strain>
    </source>
</reference>
<dbReference type="Pfam" id="PF02623">
    <property type="entry name" value="FliW"/>
    <property type="match status" value="1"/>
</dbReference>
<keyword evidence="6" id="KW-0969">Cilium</keyword>
<keyword evidence="6" id="KW-0282">Flagellum</keyword>
<dbReference type="AlphaFoldDB" id="A0A9D2M0V5"/>
<name>A0A9D2M0V5_9FIRM</name>
<comment type="subcellular location">
    <subcellularLocation>
        <location evidence="5">Cytoplasm</location>
    </subcellularLocation>
</comment>
<comment type="function">
    <text evidence="5">Acts as an anti-CsrA protein, binds CsrA and prevents it from repressing translation of its target genes, one of which is flagellin. Binds to flagellin and participates in the assembly of the flagellum.</text>
</comment>
<gene>
    <name evidence="5 6" type="primary">fliW</name>
    <name evidence="6" type="ORF">H9943_00750</name>
</gene>
<organism evidence="6 7">
    <name type="scientific">Candidatus Ruthenibacterium avium</name>
    <dbReference type="NCBI Taxonomy" id="2838751"/>
    <lineage>
        <taxon>Bacteria</taxon>
        <taxon>Bacillati</taxon>
        <taxon>Bacillota</taxon>
        <taxon>Clostridia</taxon>
        <taxon>Eubacteriales</taxon>
        <taxon>Oscillospiraceae</taxon>
        <taxon>Ruthenibacterium</taxon>
    </lineage>
</organism>
<keyword evidence="1 5" id="KW-0963">Cytoplasm</keyword>
<accession>A0A9D2M0V5</accession>
<keyword evidence="4 5" id="KW-0143">Chaperone</keyword>
<dbReference type="PANTHER" id="PTHR39190">
    <property type="entry name" value="FLAGELLAR ASSEMBLY FACTOR FLIW"/>
    <property type="match status" value="1"/>
</dbReference>
<comment type="similarity">
    <text evidence="5">Belongs to the FliW family.</text>
</comment>
<evidence type="ECO:0000256" key="1">
    <source>
        <dbReference type="ARBA" id="ARBA00022490"/>
    </source>
</evidence>
<evidence type="ECO:0000256" key="3">
    <source>
        <dbReference type="ARBA" id="ARBA00022845"/>
    </source>
</evidence>
<dbReference type="HAMAP" id="MF_01185">
    <property type="entry name" value="FliW"/>
    <property type="match status" value="1"/>
</dbReference>
<dbReference type="Gene3D" id="2.30.290.10">
    <property type="entry name" value="BH3618-like"/>
    <property type="match status" value="1"/>
</dbReference>
<protein>
    <recommendedName>
        <fullName evidence="5">Flagellar assembly factor FliW</fullName>
    </recommendedName>
</protein>
<dbReference type="SUPFAM" id="SSF141457">
    <property type="entry name" value="BH3618-like"/>
    <property type="match status" value="1"/>
</dbReference>
<keyword evidence="2 5" id="KW-1005">Bacterial flagellum biogenesis</keyword>
<evidence type="ECO:0000256" key="5">
    <source>
        <dbReference type="HAMAP-Rule" id="MF_01185"/>
    </source>
</evidence>
<evidence type="ECO:0000256" key="2">
    <source>
        <dbReference type="ARBA" id="ARBA00022795"/>
    </source>
</evidence>
<dbReference type="EMBL" id="DWYA01000008">
    <property type="protein sequence ID" value="HJB38907.1"/>
    <property type="molecule type" value="Genomic_DNA"/>
</dbReference>
<evidence type="ECO:0000313" key="6">
    <source>
        <dbReference type="EMBL" id="HJB38907.1"/>
    </source>
</evidence>
<keyword evidence="3 5" id="KW-0810">Translation regulation</keyword>
<dbReference type="PANTHER" id="PTHR39190:SF1">
    <property type="entry name" value="FLAGELLAR ASSEMBLY FACTOR FLIW"/>
    <property type="match status" value="1"/>
</dbReference>
<sequence>MKYQTRDFGEVEIEQERILQFAAPILGYEKYQSYTLLYDKEAGPGLVWLQSLEDKNVCFILIDPAVLPMEYKPMIPQEDAEILGEGELLCLPIASIPQDLKRATVNLRSPIVVNIQTRKAMQVVLPKEFPTRLPLFKEEEEC</sequence>
<dbReference type="GO" id="GO:0006417">
    <property type="term" value="P:regulation of translation"/>
    <property type="evidence" value="ECO:0007669"/>
    <property type="project" value="UniProtKB-KW"/>
</dbReference>
<comment type="subunit">
    <text evidence="5">Interacts with translational regulator CsrA and flagellin(s).</text>
</comment>
<dbReference type="GO" id="GO:0044780">
    <property type="term" value="P:bacterial-type flagellum assembly"/>
    <property type="evidence" value="ECO:0007669"/>
    <property type="project" value="UniProtKB-UniRule"/>
</dbReference>
<proteinExistence type="inferred from homology"/>
<keyword evidence="6" id="KW-0966">Cell projection</keyword>
<comment type="caution">
    <text evidence="6">The sequence shown here is derived from an EMBL/GenBank/DDBJ whole genome shotgun (WGS) entry which is preliminary data.</text>
</comment>
<reference evidence="6" key="1">
    <citation type="journal article" date="2021" name="PeerJ">
        <title>Extensive microbial diversity within the chicken gut microbiome revealed by metagenomics and culture.</title>
        <authorList>
            <person name="Gilroy R."/>
            <person name="Ravi A."/>
            <person name="Getino M."/>
            <person name="Pursley I."/>
            <person name="Horton D.L."/>
            <person name="Alikhan N.F."/>
            <person name="Baker D."/>
            <person name="Gharbi K."/>
            <person name="Hall N."/>
            <person name="Watson M."/>
            <person name="Adriaenssens E.M."/>
            <person name="Foster-Nyarko E."/>
            <person name="Jarju S."/>
            <person name="Secka A."/>
            <person name="Antonio M."/>
            <person name="Oren A."/>
            <person name="Chaudhuri R.R."/>
            <person name="La Ragione R."/>
            <person name="Hildebrand F."/>
            <person name="Pallen M.J."/>
        </authorList>
    </citation>
    <scope>NUCLEOTIDE SEQUENCE</scope>
    <source>
        <strain evidence="6">ChiBcec8-14828</strain>
    </source>
</reference>
<dbReference type="GO" id="GO:0005737">
    <property type="term" value="C:cytoplasm"/>
    <property type="evidence" value="ECO:0007669"/>
    <property type="project" value="UniProtKB-SubCell"/>
</dbReference>
<dbReference type="InterPro" id="IPR024046">
    <property type="entry name" value="Flagellar_assmbl_FliW_dom_sf"/>
</dbReference>
<dbReference type="Proteomes" id="UP000824209">
    <property type="component" value="Unassembled WGS sequence"/>
</dbReference>
<evidence type="ECO:0000313" key="7">
    <source>
        <dbReference type="Proteomes" id="UP000824209"/>
    </source>
</evidence>
<evidence type="ECO:0000256" key="4">
    <source>
        <dbReference type="ARBA" id="ARBA00023186"/>
    </source>
</evidence>